<dbReference type="InterPro" id="IPR010985">
    <property type="entry name" value="Ribbon_hlx_hlx"/>
</dbReference>
<dbReference type="GO" id="GO:0006355">
    <property type="term" value="P:regulation of DNA-templated transcription"/>
    <property type="evidence" value="ECO:0007669"/>
    <property type="project" value="InterPro"/>
</dbReference>
<gene>
    <name evidence="2" type="ORF">G3I74_04120</name>
</gene>
<organism evidence="2 3">
    <name type="scientific">Wenzhouxiangella limi</name>
    <dbReference type="NCBI Taxonomy" id="2707351"/>
    <lineage>
        <taxon>Bacteria</taxon>
        <taxon>Pseudomonadati</taxon>
        <taxon>Pseudomonadota</taxon>
        <taxon>Gammaproteobacteria</taxon>
        <taxon>Chromatiales</taxon>
        <taxon>Wenzhouxiangellaceae</taxon>
        <taxon>Wenzhouxiangella</taxon>
    </lineage>
</organism>
<dbReference type="Pfam" id="PF22513">
    <property type="entry name" value="FitA-like_RHH"/>
    <property type="match status" value="1"/>
</dbReference>
<evidence type="ECO:0000259" key="1">
    <source>
        <dbReference type="Pfam" id="PF22513"/>
    </source>
</evidence>
<comment type="caution">
    <text evidence="2">The sequence shown here is derived from an EMBL/GenBank/DDBJ whole genome shotgun (WGS) entry which is preliminary data.</text>
</comment>
<dbReference type="AlphaFoldDB" id="A0A845UYG5"/>
<dbReference type="Gene3D" id="1.10.1220.10">
    <property type="entry name" value="Met repressor-like"/>
    <property type="match status" value="1"/>
</dbReference>
<reference evidence="2 3" key="1">
    <citation type="submission" date="2020-02" db="EMBL/GenBank/DDBJ databases">
        <authorList>
            <person name="Zhang X.-Y."/>
        </authorList>
    </citation>
    <scope>NUCLEOTIDE SEQUENCE [LARGE SCALE GENOMIC DNA]</scope>
    <source>
        <strain evidence="2 3">C33</strain>
    </source>
</reference>
<accession>A0A845UYG5</accession>
<dbReference type="Proteomes" id="UP000484885">
    <property type="component" value="Unassembled WGS sequence"/>
</dbReference>
<protein>
    <recommendedName>
        <fullName evidence="1">Antitoxin FitA-like ribbon-helix-helix domain-containing protein</fullName>
    </recommendedName>
</protein>
<dbReference type="InterPro" id="IPR053853">
    <property type="entry name" value="FitA-like_RHH"/>
</dbReference>
<proteinExistence type="predicted"/>
<keyword evidence="3" id="KW-1185">Reference proteome</keyword>
<feature type="domain" description="Antitoxin FitA-like ribbon-helix-helix" evidence="1">
    <location>
        <begin position="5"/>
        <end position="30"/>
    </location>
</feature>
<name>A0A845UYG5_9GAMM</name>
<evidence type="ECO:0000313" key="2">
    <source>
        <dbReference type="EMBL" id="NDY94910.1"/>
    </source>
</evidence>
<dbReference type="InterPro" id="IPR013321">
    <property type="entry name" value="Arc_rbn_hlx_hlx"/>
</dbReference>
<evidence type="ECO:0000313" key="3">
    <source>
        <dbReference type="Proteomes" id="UP000484885"/>
    </source>
</evidence>
<dbReference type="SUPFAM" id="SSF47598">
    <property type="entry name" value="Ribbon-helix-helix"/>
    <property type="match status" value="1"/>
</dbReference>
<dbReference type="EMBL" id="JAAGSC010000033">
    <property type="protein sequence ID" value="NDY94910.1"/>
    <property type="molecule type" value="Genomic_DNA"/>
</dbReference>
<sequence>MSHMIQIRNVPTELHRALKARAAMEGTSMSELFLDLMQGWLELPSELELRERLRDAEPFDMTESSAELIRKERDAA</sequence>